<evidence type="ECO:0000256" key="1">
    <source>
        <dbReference type="ARBA" id="ARBA00007274"/>
    </source>
</evidence>
<dbReference type="InterPro" id="IPR001451">
    <property type="entry name" value="Hexapep"/>
</dbReference>
<dbReference type="AlphaFoldDB" id="E1RA16"/>
<dbReference type="Pfam" id="PF00132">
    <property type="entry name" value="Hexapep"/>
    <property type="match status" value="1"/>
</dbReference>
<dbReference type="Proteomes" id="UP000002318">
    <property type="component" value="Chromosome"/>
</dbReference>
<dbReference type="eggNOG" id="COG0110">
    <property type="taxonomic scope" value="Bacteria"/>
</dbReference>
<dbReference type="InterPro" id="IPR011004">
    <property type="entry name" value="Trimer_LpxA-like_sf"/>
</dbReference>
<dbReference type="KEGG" id="ssm:Spirs_4261"/>
<sequence>MNRVKRKIKKKIRTIFFQFFPEFKTFNFSFHQKEAYSSIINSLAKMYAPYYIVNSQIDEYTYIAKNSSIINTHIGKFCSIGPNFCCGWGIHPLNGISTSPVFYSTKKQVGVSFSLKDKIEEHKNIIIGNDVFIGINVTVLDGVKINDGAVIGAGAVVVDDVDPYSIVAGVPAKHIKYRFDLNLVKELHKIKWWDFEESKLKDVEKYFFAIESFILKYKENK</sequence>
<dbReference type="OrthoDB" id="9801697at2"/>
<evidence type="ECO:0000313" key="3">
    <source>
        <dbReference type="Proteomes" id="UP000002318"/>
    </source>
</evidence>
<dbReference type="STRING" id="573413.Spirs_4261"/>
<keyword evidence="3" id="KW-1185">Reference proteome</keyword>
<protein>
    <submittedName>
        <fullName evidence="2">Acetyltransferase (Isoleucine patch superfamily)</fullName>
    </submittedName>
</protein>
<dbReference type="PANTHER" id="PTHR43300">
    <property type="entry name" value="ACETYLTRANSFERASE"/>
    <property type="match status" value="1"/>
</dbReference>
<dbReference type="CDD" id="cd03349">
    <property type="entry name" value="LbH_XAT"/>
    <property type="match status" value="1"/>
</dbReference>
<comment type="similarity">
    <text evidence="1">Belongs to the transferase hexapeptide repeat family.</text>
</comment>
<dbReference type="Gene3D" id="2.160.10.10">
    <property type="entry name" value="Hexapeptide repeat proteins"/>
    <property type="match status" value="1"/>
</dbReference>
<dbReference type="RefSeq" id="WP_013256791.1">
    <property type="nucleotide sequence ID" value="NC_014364.1"/>
</dbReference>
<dbReference type="InterPro" id="IPR050179">
    <property type="entry name" value="Trans_hexapeptide_repeat"/>
</dbReference>
<reference evidence="2 3" key="1">
    <citation type="journal article" date="2010" name="Stand. Genomic Sci.">
        <title>Complete genome sequence of Spirochaeta smaragdinae type strain (SEBR 4228).</title>
        <authorList>
            <person name="Mavromatis K."/>
            <person name="Yasawong M."/>
            <person name="Chertkov O."/>
            <person name="Lapidus A."/>
            <person name="Lucas S."/>
            <person name="Nolan M."/>
            <person name="Del Rio T.G."/>
            <person name="Tice H."/>
            <person name="Cheng J.F."/>
            <person name="Pitluck S."/>
            <person name="Liolios K."/>
            <person name="Ivanova N."/>
            <person name="Tapia R."/>
            <person name="Han C."/>
            <person name="Bruce D."/>
            <person name="Goodwin L."/>
            <person name="Pati A."/>
            <person name="Chen A."/>
            <person name="Palaniappan K."/>
            <person name="Land M."/>
            <person name="Hauser L."/>
            <person name="Chang Y.J."/>
            <person name="Jeffries C.D."/>
            <person name="Detter J.C."/>
            <person name="Rohde M."/>
            <person name="Brambilla E."/>
            <person name="Spring S."/>
            <person name="Goker M."/>
            <person name="Sikorski J."/>
            <person name="Woyke T."/>
            <person name="Bristow J."/>
            <person name="Eisen J.A."/>
            <person name="Markowitz V."/>
            <person name="Hugenholtz P."/>
            <person name="Klenk H.P."/>
            <person name="Kyrpides N.C."/>
        </authorList>
    </citation>
    <scope>NUCLEOTIDE SEQUENCE [LARGE SCALE GENOMIC DNA]</scope>
    <source>
        <strain evidence="3">DSM 11293 / JCM 15392 / SEBR 4228</strain>
    </source>
</reference>
<organism evidence="2 3">
    <name type="scientific">Sediminispirochaeta smaragdinae (strain DSM 11293 / JCM 15392 / SEBR 4228)</name>
    <name type="common">Spirochaeta smaragdinae</name>
    <dbReference type="NCBI Taxonomy" id="573413"/>
    <lineage>
        <taxon>Bacteria</taxon>
        <taxon>Pseudomonadati</taxon>
        <taxon>Spirochaetota</taxon>
        <taxon>Spirochaetia</taxon>
        <taxon>Spirochaetales</taxon>
        <taxon>Spirochaetaceae</taxon>
        <taxon>Sediminispirochaeta</taxon>
    </lineage>
</organism>
<gene>
    <name evidence="2" type="ordered locus">Spirs_4261</name>
</gene>
<evidence type="ECO:0000313" key="2">
    <source>
        <dbReference type="EMBL" id="ADK83335.1"/>
    </source>
</evidence>
<proteinExistence type="inferred from homology"/>
<accession>E1RA16</accession>
<dbReference type="HOGENOM" id="CLU_051638_5_0_12"/>
<name>E1RA16_SEDSS</name>
<dbReference type="SUPFAM" id="SSF51161">
    <property type="entry name" value="Trimeric LpxA-like enzymes"/>
    <property type="match status" value="1"/>
</dbReference>
<dbReference type="EMBL" id="CP002116">
    <property type="protein sequence ID" value="ADK83335.1"/>
    <property type="molecule type" value="Genomic_DNA"/>
</dbReference>